<feature type="compositionally biased region" description="Low complexity" evidence="1">
    <location>
        <begin position="315"/>
        <end position="330"/>
    </location>
</feature>
<feature type="compositionally biased region" description="Low complexity" evidence="1">
    <location>
        <begin position="287"/>
        <end position="300"/>
    </location>
</feature>
<feature type="compositionally biased region" description="Basic and acidic residues" evidence="1">
    <location>
        <begin position="458"/>
        <end position="469"/>
    </location>
</feature>
<feature type="region of interest" description="Disordered" evidence="1">
    <location>
        <begin position="285"/>
        <end position="330"/>
    </location>
</feature>
<dbReference type="AlphaFoldDB" id="A0ABD3P8G8"/>
<dbReference type="Proteomes" id="UP001516023">
    <property type="component" value="Unassembled WGS sequence"/>
</dbReference>
<feature type="compositionally biased region" description="Basic and acidic residues" evidence="1">
    <location>
        <begin position="498"/>
        <end position="507"/>
    </location>
</feature>
<feature type="compositionally biased region" description="Polar residues" evidence="1">
    <location>
        <begin position="600"/>
        <end position="618"/>
    </location>
</feature>
<gene>
    <name evidence="2" type="ORF">HJC23_013369</name>
</gene>
<feature type="compositionally biased region" description="Polar residues" evidence="1">
    <location>
        <begin position="554"/>
        <end position="570"/>
    </location>
</feature>
<feature type="compositionally biased region" description="Polar residues" evidence="1">
    <location>
        <begin position="509"/>
        <end position="518"/>
    </location>
</feature>
<evidence type="ECO:0000313" key="2">
    <source>
        <dbReference type="EMBL" id="KAL3783989.1"/>
    </source>
</evidence>
<proteinExistence type="predicted"/>
<evidence type="ECO:0000256" key="1">
    <source>
        <dbReference type="SAM" id="MobiDB-lite"/>
    </source>
</evidence>
<accession>A0ABD3P8G8</accession>
<keyword evidence="3" id="KW-1185">Reference proteome</keyword>
<feature type="compositionally biased region" description="Low complexity" evidence="1">
    <location>
        <begin position="157"/>
        <end position="168"/>
    </location>
</feature>
<feature type="compositionally biased region" description="Basic and acidic residues" evidence="1">
    <location>
        <begin position="397"/>
        <end position="409"/>
    </location>
</feature>
<protein>
    <submittedName>
        <fullName evidence="2">Uncharacterized protein</fullName>
    </submittedName>
</protein>
<comment type="caution">
    <text evidence="2">The sequence shown here is derived from an EMBL/GenBank/DDBJ whole genome shotgun (WGS) entry which is preliminary data.</text>
</comment>
<name>A0ABD3P8G8_9STRA</name>
<feature type="compositionally biased region" description="Polar residues" evidence="1">
    <location>
        <begin position="471"/>
        <end position="481"/>
    </location>
</feature>
<feature type="region of interest" description="Disordered" evidence="1">
    <location>
        <begin position="144"/>
        <end position="229"/>
    </location>
</feature>
<sequence>MESNSMASTPRSSPRGSPITVPNASPKSTSSAASFLTSITRCLDSARSVDNDVLDDVDDDGERRPLRAVCRHEILRVEKEHILKFWFRRLTPHCPHVALLVYSKASRPNLKWGPSGSFDDSHCQPNFNSSILLRPLTLKSKLLQASPKASPEAPNKQHQPQHSSSSHSNRTDPTAPITTSTQHKSLQQQQKQLSLKTGMSMNSPSTPSNSLHNNNNSSHCHTTTTASDRATTLGSGSHFWNFHVRSADSTESGSHGHHRALFAEAQRHDRDYENSHALPATNVSALNNSQSSHPNSSNDNNNHKNNNENNKSDNESTVSPKSSPTSLLLSQSAKAAAEAAASILTMMESISTQVGTHVAKATDRYVNMGGVSAVAFCGSPRGSPRASPSPEDEEEAEARKRMEGIPEEDHYVVAENNNNNGDSNNHNDMEDAWDTYFCVNKNDCTFQEFDYNAFRESKDKDSVGNKDDLNQESYSKSLPSNQEHRSLHHNNTAATEEPDPKGYEIRLKSTFSQQQMKTQRQRDAFPNLPEKDNRGCTMLPPTSSATPSAFGRTHPNTTLQKLPQHQQPTPNHHVYTPSSTAAAPSAQTLPLEYLSIPKAETNNNDTNSNIERTTSEVSELTMRSHSERYHRYSSDSRRMAYYAVGKIDENDDGRGSGGNRRCYFTGIVIQYGIPFYAGSVQQGPRTLVVFCHPSALGLPSLQLHPLNNYSKADRDRYLQSLPEPDAKLLEEMKRRFPDPFDTLPVQVRSPNYWRLFVKFCYFSGLPIAEGEMHYQVKSSVIAFRSNINISKDPTNQNKQEEISLSHEVMEAVNGEESAEILRLPNQKTFDYLRRQYSQQSAKLNDEVFDRKSWVRVRAEV</sequence>
<feature type="compositionally biased region" description="Low complexity" evidence="1">
    <location>
        <begin position="379"/>
        <end position="389"/>
    </location>
</feature>
<feature type="region of interest" description="Disordered" evidence="1">
    <location>
        <begin position="598"/>
        <end position="631"/>
    </location>
</feature>
<feature type="compositionally biased region" description="Low complexity" evidence="1">
    <location>
        <begin position="178"/>
        <end position="229"/>
    </location>
</feature>
<feature type="compositionally biased region" description="Basic and acidic residues" evidence="1">
    <location>
        <begin position="622"/>
        <end position="631"/>
    </location>
</feature>
<evidence type="ECO:0000313" key="3">
    <source>
        <dbReference type="Proteomes" id="UP001516023"/>
    </source>
</evidence>
<dbReference type="EMBL" id="JABMIG020000247">
    <property type="protein sequence ID" value="KAL3783989.1"/>
    <property type="molecule type" value="Genomic_DNA"/>
</dbReference>
<feature type="region of interest" description="Disordered" evidence="1">
    <location>
        <begin position="458"/>
        <end position="583"/>
    </location>
</feature>
<reference evidence="2 3" key="1">
    <citation type="journal article" date="2020" name="G3 (Bethesda)">
        <title>Improved Reference Genome for Cyclotella cryptica CCMP332, a Model for Cell Wall Morphogenesis, Salinity Adaptation, and Lipid Production in Diatoms (Bacillariophyta).</title>
        <authorList>
            <person name="Roberts W.R."/>
            <person name="Downey K.M."/>
            <person name="Ruck E.C."/>
            <person name="Traller J.C."/>
            <person name="Alverson A.J."/>
        </authorList>
    </citation>
    <scope>NUCLEOTIDE SEQUENCE [LARGE SCALE GENOMIC DNA]</scope>
    <source>
        <strain evidence="2 3">CCMP332</strain>
    </source>
</reference>
<feature type="compositionally biased region" description="Basic and acidic residues" evidence="1">
    <location>
        <begin position="301"/>
        <end position="314"/>
    </location>
</feature>
<organism evidence="2 3">
    <name type="scientific">Cyclotella cryptica</name>
    <dbReference type="NCBI Taxonomy" id="29204"/>
    <lineage>
        <taxon>Eukaryota</taxon>
        <taxon>Sar</taxon>
        <taxon>Stramenopiles</taxon>
        <taxon>Ochrophyta</taxon>
        <taxon>Bacillariophyta</taxon>
        <taxon>Coscinodiscophyceae</taxon>
        <taxon>Thalassiosirophycidae</taxon>
        <taxon>Stephanodiscales</taxon>
        <taxon>Stephanodiscaceae</taxon>
        <taxon>Cyclotella</taxon>
    </lineage>
</organism>
<feature type="region of interest" description="Disordered" evidence="1">
    <location>
        <begin position="379"/>
        <end position="409"/>
    </location>
</feature>
<feature type="region of interest" description="Disordered" evidence="1">
    <location>
        <begin position="1"/>
        <end position="30"/>
    </location>
</feature>